<dbReference type="Pfam" id="PF00790">
    <property type="entry name" value="VHS"/>
    <property type="match status" value="1"/>
</dbReference>
<dbReference type="Gene3D" id="2.30.30.40">
    <property type="entry name" value="SH3 Domains"/>
    <property type="match status" value="1"/>
</dbReference>
<dbReference type="InterPro" id="IPR001452">
    <property type="entry name" value="SH3_domain"/>
</dbReference>
<keyword evidence="5 9" id="KW-0728">SH3 domain</keyword>
<dbReference type="SMART" id="SM00326">
    <property type="entry name" value="SH3"/>
    <property type="match status" value="1"/>
</dbReference>
<evidence type="ECO:0000256" key="10">
    <source>
        <dbReference type="SAM" id="MobiDB-lite"/>
    </source>
</evidence>
<dbReference type="SMART" id="SM00288">
    <property type="entry name" value="VHS"/>
    <property type="match status" value="1"/>
</dbReference>
<evidence type="ECO:0000259" key="12">
    <source>
        <dbReference type="PROSITE" id="PS50179"/>
    </source>
</evidence>
<dbReference type="FunFam" id="2.30.30.40:FF:000072">
    <property type="entry name" value="Unconventional Myosin IB"/>
    <property type="match status" value="1"/>
</dbReference>
<keyword evidence="7" id="KW-0967">Endosome</keyword>
<feature type="compositionally biased region" description="Low complexity" evidence="10">
    <location>
        <begin position="187"/>
        <end position="207"/>
    </location>
</feature>
<evidence type="ECO:0000256" key="6">
    <source>
        <dbReference type="ARBA" id="ARBA00022448"/>
    </source>
</evidence>
<dbReference type="InterPro" id="IPR003903">
    <property type="entry name" value="UIM_dom"/>
</dbReference>
<name>A0A5C5FXM7_9BASI</name>
<dbReference type="GO" id="GO:0010008">
    <property type="term" value="C:endosome membrane"/>
    <property type="evidence" value="ECO:0007669"/>
    <property type="project" value="UniProtKB-SubCell"/>
</dbReference>
<evidence type="ECO:0000256" key="7">
    <source>
        <dbReference type="ARBA" id="ARBA00022753"/>
    </source>
</evidence>
<dbReference type="GO" id="GO:0033565">
    <property type="term" value="C:ESCRT-0 complex"/>
    <property type="evidence" value="ECO:0007669"/>
    <property type="project" value="TreeGrafter"/>
</dbReference>
<dbReference type="CDD" id="cd16978">
    <property type="entry name" value="VHS_HSE1"/>
    <property type="match status" value="1"/>
</dbReference>
<dbReference type="GO" id="GO:0043328">
    <property type="term" value="P:protein transport to vacuole involved in ubiquitin-dependent protein catabolic process via the multivesicular body sorting pathway"/>
    <property type="evidence" value="ECO:0007669"/>
    <property type="project" value="TreeGrafter"/>
</dbReference>
<evidence type="ECO:0000256" key="2">
    <source>
        <dbReference type="ARBA" id="ARBA00009666"/>
    </source>
</evidence>
<dbReference type="PRINTS" id="PR00452">
    <property type="entry name" value="SH3DOMAIN"/>
</dbReference>
<proteinExistence type="inferred from homology"/>
<keyword evidence="14" id="KW-1185">Reference proteome</keyword>
<feature type="region of interest" description="Disordered" evidence="10">
    <location>
        <begin position="265"/>
        <end position="287"/>
    </location>
</feature>
<organism evidence="13 14">
    <name type="scientific">Rhodotorula diobovata</name>
    <dbReference type="NCBI Taxonomy" id="5288"/>
    <lineage>
        <taxon>Eukaryota</taxon>
        <taxon>Fungi</taxon>
        <taxon>Dikarya</taxon>
        <taxon>Basidiomycota</taxon>
        <taxon>Pucciniomycotina</taxon>
        <taxon>Microbotryomycetes</taxon>
        <taxon>Sporidiobolales</taxon>
        <taxon>Sporidiobolaceae</taxon>
        <taxon>Rhodotorula</taxon>
    </lineage>
</organism>
<keyword evidence="6" id="KW-0813">Transport</keyword>
<evidence type="ECO:0000256" key="4">
    <source>
        <dbReference type="ARBA" id="ARBA00018978"/>
    </source>
</evidence>
<dbReference type="STRING" id="5288.A0A5C5FXM7"/>
<evidence type="ECO:0000256" key="1">
    <source>
        <dbReference type="ARBA" id="ARBA00004125"/>
    </source>
</evidence>
<comment type="subcellular location">
    <subcellularLocation>
        <location evidence="1">Endosome membrane</location>
        <topology evidence="1">Peripheral membrane protein</topology>
        <orientation evidence="1">Cytoplasmic side</orientation>
    </subcellularLocation>
</comment>
<dbReference type="EMBL" id="SOZI01000058">
    <property type="protein sequence ID" value="TNY20774.1"/>
    <property type="molecule type" value="Genomic_DNA"/>
</dbReference>
<reference evidence="13 14" key="1">
    <citation type="submission" date="2019-03" db="EMBL/GenBank/DDBJ databases">
        <title>Rhodosporidium diobovatum UCD-FST 08-225 genome sequencing, assembly, and annotation.</title>
        <authorList>
            <person name="Fakankun I.U."/>
            <person name="Fristensky B."/>
            <person name="Levin D.B."/>
        </authorList>
    </citation>
    <scope>NUCLEOTIDE SEQUENCE [LARGE SCALE GENOMIC DNA]</scope>
    <source>
        <strain evidence="13 14">UCD-FST 08-225</strain>
    </source>
</reference>
<evidence type="ECO:0000313" key="13">
    <source>
        <dbReference type="EMBL" id="TNY20774.1"/>
    </source>
</evidence>
<gene>
    <name evidence="13" type="ORF">DMC30DRAFT_396821</name>
</gene>
<dbReference type="PROSITE" id="PS50179">
    <property type="entry name" value="VHS"/>
    <property type="match status" value="1"/>
</dbReference>
<dbReference type="Gene3D" id="1.25.40.90">
    <property type="match status" value="1"/>
</dbReference>
<dbReference type="SUPFAM" id="SSF48464">
    <property type="entry name" value="ENTH/VHS domain"/>
    <property type="match status" value="1"/>
</dbReference>
<dbReference type="PROSITE" id="PS50330">
    <property type="entry name" value="UIM"/>
    <property type="match status" value="1"/>
</dbReference>
<evidence type="ECO:0000256" key="3">
    <source>
        <dbReference type="ARBA" id="ARBA00017923"/>
    </source>
</evidence>
<evidence type="ECO:0000259" key="11">
    <source>
        <dbReference type="PROSITE" id="PS50002"/>
    </source>
</evidence>
<dbReference type="GO" id="GO:0035091">
    <property type="term" value="F:phosphatidylinositol binding"/>
    <property type="evidence" value="ECO:0007669"/>
    <property type="project" value="InterPro"/>
</dbReference>
<sequence>MFGRPANPYDEVVAKATDEKQTEINWEVALNVCDKVNDDGETGARNCVAAIQKRFTHRSANVQLFSLTLAGALVNNCGGSLHREVSGKAFTQALTRLVNDRTTHETVKKEALKQIETWVKEHPNNTDFDLLVETYEALKRQGHNFHPERPPTPKGPSDDLLRREEEELQRALAESAALADPRRNYVPSSSSARARSPSPAPAPAASRRSPAFVRGLYDFEGESSDELPFRRGETIRVLEKVSEEWSRGELHGRTGIFPTNYVEELPDEPSPAPAPYGSSSHAAPAAANPDAAEADIFAQAAAVDKLLALMHQLRARGEDFADNEELTDLYNSSMALRPKVVQLIRKYEHKQGAP</sequence>
<dbReference type="SUPFAM" id="SSF50044">
    <property type="entry name" value="SH3-domain"/>
    <property type="match status" value="1"/>
</dbReference>
<dbReference type="AlphaFoldDB" id="A0A5C5FXM7"/>
<dbReference type="Pfam" id="PF00018">
    <property type="entry name" value="SH3_1"/>
    <property type="match status" value="1"/>
</dbReference>
<dbReference type="GO" id="GO:0043130">
    <property type="term" value="F:ubiquitin binding"/>
    <property type="evidence" value="ECO:0007669"/>
    <property type="project" value="InterPro"/>
</dbReference>
<evidence type="ECO:0000256" key="8">
    <source>
        <dbReference type="ARBA" id="ARBA00022927"/>
    </source>
</evidence>
<evidence type="ECO:0000256" key="5">
    <source>
        <dbReference type="ARBA" id="ARBA00022443"/>
    </source>
</evidence>
<comment type="caution">
    <text evidence="13">The sequence shown here is derived from an EMBL/GenBank/DDBJ whole genome shotgun (WGS) entry which is preliminary data.</text>
</comment>
<dbReference type="PANTHER" id="PTHR45929:SF3">
    <property type="entry name" value="JAK PATHWAY SIGNAL TRANSDUCTION ADAPTOR MOLECULE"/>
    <property type="match status" value="1"/>
</dbReference>
<dbReference type="InterPro" id="IPR002014">
    <property type="entry name" value="VHS_dom"/>
</dbReference>
<dbReference type="OrthoDB" id="10255964at2759"/>
<accession>A0A5C5FXM7</accession>
<feature type="compositionally biased region" description="Low complexity" evidence="10">
    <location>
        <begin position="275"/>
        <end position="287"/>
    </location>
</feature>
<feature type="domain" description="SH3" evidence="11">
    <location>
        <begin position="208"/>
        <end position="267"/>
    </location>
</feature>
<dbReference type="InterPro" id="IPR036028">
    <property type="entry name" value="SH3-like_dom_sf"/>
</dbReference>
<dbReference type="Gene3D" id="1.20.5.1940">
    <property type="match status" value="1"/>
</dbReference>
<keyword evidence="8" id="KW-0653">Protein transport</keyword>
<dbReference type="InterPro" id="IPR050670">
    <property type="entry name" value="STAM"/>
</dbReference>
<dbReference type="Proteomes" id="UP000311382">
    <property type="component" value="Unassembled WGS sequence"/>
</dbReference>
<comment type="similarity">
    <text evidence="2">Belongs to the STAM family.</text>
</comment>
<dbReference type="InterPro" id="IPR008942">
    <property type="entry name" value="ENTH_VHS"/>
</dbReference>
<dbReference type="PROSITE" id="PS50002">
    <property type="entry name" value="SH3"/>
    <property type="match status" value="1"/>
</dbReference>
<evidence type="ECO:0000313" key="14">
    <source>
        <dbReference type="Proteomes" id="UP000311382"/>
    </source>
</evidence>
<feature type="region of interest" description="Disordered" evidence="10">
    <location>
        <begin position="173"/>
        <end position="207"/>
    </location>
</feature>
<evidence type="ECO:0000256" key="9">
    <source>
        <dbReference type="PROSITE-ProRule" id="PRU00192"/>
    </source>
</evidence>
<dbReference type="PANTHER" id="PTHR45929">
    <property type="entry name" value="JAK PATHWAY SIGNAL TRANSDUCTION ADAPTOR MOLECULE"/>
    <property type="match status" value="1"/>
</dbReference>
<feature type="domain" description="VHS" evidence="12">
    <location>
        <begin position="16"/>
        <end position="146"/>
    </location>
</feature>
<protein>
    <recommendedName>
        <fullName evidence="3">Class E vacuolar protein-sorting machinery protein HSE1</fullName>
    </recommendedName>
    <alternativeName>
        <fullName evidence="4">Class E vacuolar protein-sorting machinery protein hse1</fullName>
    </alternativeName>
</protein>